<keyword evidence="5 8" id="KW-0460">Magnesium</keyword>
<keyword evidence="3 8" id="KW-0479">Metal-binding</keyword>
<evidence type="ECO:0000259" key="9">
    <source>
        <dbReference type="Pfam" id="PF12804"/>
    </source>
</evidence>
<keyword evidence="1 8" id="KW-0963">Cytoplasm</keyword>
<evidence type="ECO:0000256" key="4">
    <source>
        <dbReference type="ARBA" id="ARBA00022741"/>
    </source>
</evidence>
<name>A0A6I6EZD4_9GAMM</name>
<dbReference type="Proteomes" id="UP000424752">
    <property type="component" value="Chromosome"/>
</dbReference>
<dbReference type="AlphaFoldDB" id="A0A6I6EZD4"/>
<dbReference type="GO" id="GO:0061603">
    <property type="term" value="F:molybdenum cofactor guanylyltransferase activity"/>
    <property type="evidence" value="ECO:0007669"/>
    <property type="project" value="UniProtKB-EC"/>
</dbReference>
<feature type="binding site" evidence="8">
    <location>
        <position position="106"/>
    </location>
    <ligand>
        <name>GTP</name>
        <dbReference type="ChEBI" id="CHEBI:37565"/>
    </ligand>
</feature>
<keyword evidence="10" id="KW-0548">Nucleotidyltransferase</keyword>
<dbReference type="GO" id="GO:0005737">
    <property type="term" value="C:cytoplasm"/>
    <property type="evidence" value="ECO:0007669"/>
    <property type="project" value="UniProtKB-SubCell"/>
</dbReference>
<evidence type="ECO:0000256" key="2">
    <source>
        <dbReference type="ARBA" id="ARBA00022679"/>
    </source>
</evidence>
<feature type="binding site" evidence="8">
    <location>
        <position position="76"/>
    </location>
    <ligand>
        <name>GTP</name>
        <dbReference type="ChEBI" id="CHEBI:37565"/>
    </ligand>
</feature>
<dbReference type="PANTHER" id="PTHR19136">
    <property type="entry name" value="MOLYBDENUM COFACTOR GUANYLYLTRANSFERASE"/>
    <property type="match status" value="1"/>
</dbReference>
<feature type="binding site" evidence="8">
    <location>
        <begin position="17"/>
        <end position="19"/>
    </location>
    <ligand>
        <name>GTP</name>
        <dbReference type="ChEBI" id="CHEBI:37565"/>
    </ligand>
</feature>
<comment type="function">
    <text evidence="8">Transfers a GMP moiety from GTP to Mo-molybdopterin (Mo-MPT) cofactor (Moco or molybdenum cofactor) to form Mo-molybdopterin guanine dinucleotide (Mo-MGD) cofactor.</text>
</comment>
<evidence type="ECO:0000256" key="7">
    <source>
        <dbReference type="ARBA" id="ARBA00023150"/>
    </source>
</evidence>
<dbReference type="Gene3D" id="3.90.550.10">
    <property type="entry name" value="Spore Coat Polysaccharide Biosynthesis Protein SpsA, Chain A"/>
    <property type="match status" value="1"/>
</dbReference>
<evidence type="ECO:0000256" key="5">
    <source>
        <dbReference type="ARBA" id="ARBA00022842"/>
    </source>
</evidence>
<dbReference type="PANTHER" id="PTHR19136:SF81">
    <property type="entry name" value="MOLYBDENUM COFACTOR GUANYLYLTRANSFERASE"/>
    <property type="match status" value="1"/>
</dbReference>
<dbReference type="Pfam" id="PF12804">
    <property type="entry name" value="NTP_transf_3"/>
    <property type="match status" value="1"/>
</dbReference>
<evidence type="ECO:0000256" key="1">
    <source>
        <dbReference type="ARBA" id="ARBA00022490"/>
    </source>
</evidence>
<keyword evidence="6 8" id="KW-0342">GTP-binding</keyword>
<comment type="similarity">
    <text evidence="8">Belongs to the MobA family.</text>
</comment>
<dbReference type="InterPro" id="IPR029044">
    <property type="entry name" value="Nucleotide-diphossugar_trans"/>
</dbReference>
<evidence type="ECO:0000313" key="11">
    <source>
        <dbReference type="Proteomes" id="UP000424752"/>
    </source>
</evidence>
<dbReference type="GO" id="GO:0005525">
    <property type="term" value="F:GTP binding"/>
    <property type="evidence" value="ECO:0007669"/>
    <property type="project" value="UniProtKB-UniRule"/>
</dbReference>
<evidence type="ECO:0000256" key="3">
    <source>
        <dbReference type="ARBA" id="ARBA00022723"/>
    </source>
</evidence>
<dbReference type="KEGG" id="erwi:GN242_21055"/>
<proteinExistence type="inferred from homology"/>
<dbReference type="EMBL" id="CP046509">
    <property type="protein sequence ID" value="QGU89533.1"/>
    <property type="molecule type" value="Genomic_DNA"/>
</dbReference>
<dbReference type="InterPro" id="IPR025877">
    <property type="entry name" value="MobA-like_NTP_Trfase"/>
</dbReference>
<protein>
    <recommendedName>
        <fullName evidence="8">Molybdenum cofactor guanylyltransferase</fullName>
        <shortName evidence="8">MoCo guanylyltransferase</shortName>
        <ecNumber evidence="8">2.7.7.77</ecNumber>
    </recommendedName>
    <alternativeName>
        <fullName evidence="8">GTP:molybdopterin guanylyltransferase</fullName>
    </alternativeName>
    <alternativeName>
        <fullName evidence="8">Mo-MPT guanylyltransferase</fullName>
    </alternativeName>
    <alternativeName>
        <fullName evidence="8">Molybdopterin guanylyltransferase</fullName>
    </alternativeName>
    <alternativeName>
        <fullName evidence="8">Molybdopterin-guanine dinucleotide synthase</fullName>
        <shortName evidence="8">MGD synthase</shortName>
    </alternativeName>
</protein>
<keyword evidence="2 8" id="KW-0808">Transferase</keyword>
<evidence type="ECO:0000256" key="6">
    <source>
        <dbReference type="ARBA" id="ARBA00023134"/>
    </source>
</evidence>
<evidence type="ECO:0000313" key="10">
    <source>
        <dbReference type="EMBL" id="QGU89533.1"/>
    </source>
</evidence>
<dbReference type="CDD" id="cd02503">
    <property type="entry name" value="MobA"/>
    <property type="match status" value="1"/>
</dbReference>
<feature type="binding site" evidence="8">
    <location>
        <position position="30"/>
    </location>
    <ligand>
        <name>GTP</name>
        <dbReference type="ChEBI" id="CHEBI:37565"/>
    </ligand>
</feature>
<evidence type="ECO:0000256" key="8">
    <source>
        <dbReference type="HAMAP-Rule" id="MF_00316"/>
    </source>
</evidence>
<feature type="binding site" evidence="8">
    <location>
        <position position="58"/>
    </location>
    <ligand>
        <name>GTP</name>
        <dbReference type="ChEBI" id="CHEBI:37565"/>
    </ligand>
</feature>
<reference evidence="10 11" key="1">
    <citation type="submission" date="2019-12" db="EMBL/GenBank/DDBJ databases">
        <title>Erwinia sp. nov., isolated from droppings of birds in the Qinghai-Tiebt plateau of China.</title>
        <authorList>
            <person name="Ge Y."/>
        </authorList>
    </citation>
    <scope>NUCLEOTIDE SEQUENCE [LARGE SCALE GENOMIC DNA]</scope>
    <source>
        <strain evidence="10 11">J780</strain>
    </source>
</reference>
<comment type="cofactor">
    <cofactor evidence="8">
        <name>Mg(2+)</name>
        <dbReference type="ChEBI" id="CHEBI:18420"/>
    </cofactor>
</comment>
<gene>
    <name evidence="8 10" type="primary">mobA</name>
    <name evidence="10" type="ORF">GN242_21055</name>
</gene>
<comment type="catalytic activity">
    <reaction evidence="8">
        <text>Mo-molybdopterin + GTP + H(+) = Mo-molybdopterin guanine dinucleotide + diphosphate</text>
        <dbReference type="Rhea" id="RHEA:34243"/>
        <dbReference type="ChEBI" id="CHEBI:15378"/>
        <dbReference type="ChEBI" id="CHEBI:33019"/>
        <dbReference type="ChEBI" id="CHEBI:37565"/>
        <dbReference type="ChEBI" id="CHEBI:71302"/>
        <dbReference type="ChEBI" id="CHEBI:71310"/>
        <dbReference type="EC" id="2.7.7.77"/>
    </reaction>
</comment>
<organism evidence="10 11">
    <name type="scientific">Erwinia sorbitola</name>
    <dbReference type="NCBI Taxonomy" id="2681984"/>
    <lineage>
        <taxon>Bacteria</taxon>
        <taxon>Pseudomonadati</taxon>
        <taxon>Pseudomonadota</taxon>
        <taxon>Gammaproteobacteria</taxon>
        <taxon>Enterobacterales</taxon>
        <taxon>Erwiniaceae</taxon>
        <taxon>Erwinia</taxon>
    </lineage>
</organism>
<dbReference type="RefSeq" id="WP_156288149.1">
    <property type="nucleotide sequence ID" value="NZ_CP046509.1"/>
</dbReference>
<sequence length="193" mass="21588">MGTVSTTDQMPITGVILAGGRGSRMGGDDKGLIIWQNQPLYQHVLQRLQPQVTTVWINANRNIEVYQQSGLPVISDTLADFLGPLAGMLSALQQTETEWVAFTSCDTPQLPDNFIHHLWQYKGDALAVWARTEERDHPTLALLHRSLATTLQQYLARGDRKLMSFLEQSGGHSVLFAQSEAAFRNFNRPEDLI</sequence>
<feature type="binding site" evidence="8">
    <location>
        <position position="106"/>
    </location>
    <ligand>
        <name>Mg(2+)</name>
        <dbReference type="ChEBI" id="CHEBI:18420"/>
    </ligand>
</feature>
<dbReference type="NCBIfam" id="TIGR02665">
    <property type="entry name" value="molyb_mobA"/>
    <property type="match status" value="1"/>
</dbReference>
<accession>A0A6I6EZD4</accession>
<comment type="subcellular location">
    <subcellularLocation>
        <location evidence="8">Cytoplasm</location>
    </subcellularLocation>
</comment>
<dbReference type="GO" id="GO:1902758">
    <property type="term" value="P:bis(molybdopterin guanine dinucleotide)molybdenum biosynthetic process"/>
    <property type="evidence" value="ECO:0007669"/>
    <property type="project" value="TreeGrafter"/>
</dbReference>
<feature type="domain" description="MobA-like NTP transferase" evidence="9">
    <location>
        <begin position="14"/>
        <end position="169"/>
    </location>
</feature>
<keyword evidence="7 8" id="KW-0501">Molybdenum cofactor biosynthesis</keyword>
<dbReference type="HAMAP" id="MF_00316">
    <property type="entry name" value="MobA"/>
    <property type="match status" value="1"/>
</dbReference>
<dbReference type="EC" id="2.7.7.77" evidence="8"/>
<comment type="domain">
    <text evidence="8">The N-terminal domain determines nucleotide recognition and specific binding, while the C-terminal domain determines the specific binding to the target protein.</text>
</comment>
<comment type="subunit">
    <text evidence="8">Monomer.</text>
</comment>
<keyword evidence="4 8" id="KW-0547">Nucleotide-binding</keyword>
<dbReference type="GO" id="GO:0046872">
    <property type="term" value="F:metal ion binding"/>
    <property type="evidence" value="ECO:0007669"/>
    <property type="project" value="UniProtKB-KW"/>
</dbReference>
<dbReference type="InterPro" id="IPR013482">
    <property type="entry name" value="Molybde_CF_guanTrfase"/>
</dbReference>
<dbReference type="SUPFAM" id="SSF53448">
    <property type="entry name" value="Nucleotide-diphospho-sugar transferases"/>
    <property type="match status" value="1"/>
</dbReference>